<dbReference type="InterPro" id="IPR003615">
    <property type="entry name" value="HNH_nuc"/>
</dbReference>
<name>S3C1K8_OPHP1</name>
<evidence type="ECO:0000259" key="1">
    <source>
        <dbReference type="Pfam" id="PF13391"/>
    </source>
</evidence>
<evidence type="ECO:0000313" key="3">
    <source>
        <dbReference type="Proteomes" id="UP000016923"/>
    </source>
</evidence>
<dbReference type="OrthoDB" id="5416097at2759"/>
<dbReference type="AlphaFoldDB" id="S3C1K8"/>
<reference evidence="2 3" key="1">
    <citation type="journal article" date="2013" name="BMC Genomics">
        <title>The genome and transcriptome of the pine saprophyte Ophiostoma piceae, and a comparison with the bark beetle-associated pine pathogen Grosmannia clavigera.</title>
        <authorList>
            <person name="Haridas S."/>
            <person name="Wang Y."/>
            <person name="Lim L."/>
            <person name="Massoumi Alamouti S."/>
            <person name="Jackman S."/>
            <person name="Docking R."/>
            <person name="Robertson G."/>
            <person name="Birol I."/>
            <person name="Bohlmann J."/>
            <person name="Breuil C."/>
        </authorList>
    </citation>
    <scope>NUCLEOTIDE SEQUENCE [LARGE SCALE GENOMIC DNA]</scope>
    <source>
        <strain evidence="2 3">UAMH 11346</strain>
    </source>
</reference>
<protein>
    <recommendedName>
        <fullName evidence="1">HNH nuclease domain-containing protein</fullName>
    </recommendedName>
</protein>
<organism evidence="2 3">
    <name type="scientific">Ophiostoma piceae (strain UAMH 11346)</name>
    <name type="common">Sap stain fungus</name>
    <dbReference type="NCBI Taxonomy" id="1262450"/>
    <lineage>
        <taxon>Eukaryota</taxon>
        <taxon>Fungi</taxon>
        <taxon>Dikarya</taxon>
        <taxon>Ascomycota</taxon>
        <taxon>Pezizomycotina</taxon>
        <taxon>Sordariomycetes</taxon>
        <taxon>Sordariomycetidae</taxon>
        <taxon>Ophiostomatales</taxon>
        <taxon>Ophiostomataceae</taxon>
        <taxon>Ophiostoma</taxon>
    </lineage>
</organism>
<sequence>MNAADSAQVARKRSEVDKCLLRDNNQCILTHTLNPEVCHIVPFATNSNQDRVRHIRATIPVLKCIIGNDYKLLTSNRGCSDCEWKMLSLNSQLHAWWARGMFAFKCLGVAPALDGSHGATVVLQFYWMPVQKEKARSAAWVRAVSDTDWRAFVETWETTWDHSSYGSVAGTVTVAGDQPPPPGVVATPVAKTGLLVQTGHVVEISISTMQNGLNMKAMIDVQWACVCLANMSGAAGDPDFLRDPYDDDDYNMDVADPVGEDFVVQDRSQG</sequence>
<dbReference type="OMA" id="DACANRD"/>
<feature type="domain" description="HNH nuclease" evidence="1">
    <location>
        <begin position="27"/>
        <end position="105"/>
    </location>
</feature>
<dbReference type="Proteomes" id="UP000016923">
    <property type="component" value="Unassembled WGS sequence"/>
</dbReference>
<dbReference type="EMBL" id="KE148153">
    <property type="protein sequence ID" value="EPE06622.1"/>
    <property type="molecule type" value="Genomic_DNA"/>
</dbReference>
<dbReference type="eggNOG" id="ENOG502RD9U">
    <property type="taxonomic scope" value="Eukaryota"/>
</dbReference>
<dbReference type="Pfam" id="PF13391">
    <property type="entry name" value="HNH_2"/>
    <property type="match status" value="1"/>
</dbReference>
<accession>S3C1K8</accession>
<keyword evidence="3" id="KW-1185">Reference proteome</keyword>
<evidence type="ECO:0000313" key="2">
    <source>
        <dbReference type="EMBL" id="EPE06622.1"/>
    </source>
</evidence>
<gene>
    <name evidence="2" type="ORF">F503_02750</name>
</gene>
<dbReference type="HOGENOM" id="CLU_039755_2_0_1"/>
<dbReference type="VEuPathDB" id="FungiDB:F503_02750"/>
<proteinExistence type="predicted"/>